<accession>A0A0K1JLH6</accession>
<evidence type="ECO:0000313" key="2">
    <source>
        <dbReference type="EMBL" id="AKU17566.1"/>
    </source>
</evidence>
<dbReference type="CDD" id="cd06529">
    <property type="entry name" value="S24_LexA-like"/>
    <property type="match status" value="1"/>
</dbReference>
<protein>
    <recommendedName>
        <fullName evidence="1">Peptidase S24/S26A/S26B/S26C domain-containing protein</fullName>
    </recommendedName>
</protein>
<keyword evidence="3" id="KW-1185">Reference proteome</keyword>
<sequence>MTRVQLGIAVVRGRSMLPTYRDGDRLIVLYDGRVVPGRAHLVQLPPGPDGPRPMAVKRVTRRDGDGWWIECDNPGEGVDSWTVDALPAEAVRARVLTRLPRLP</sequence>
<dbReference type="Gene3D" id="2.10.109.10">
    <property type="entry name" value="Umud Fragment, subunit A"/>
    <property type="match status" value="1"/>
</dbReference>
<dbReference type="InterPro" id="IPR039418">
    <property type="entry name" value="LexA-like"/>
</dbReference>
<name>A0A0K1JLH6_9MICO</name>
<dbReference type="SUPFAM" id="SSF51306">
    <property type="entry name" value="LexA/Signal peptidase"/>
    <property type="match status" value="1"/>
</dbReference>
<dbReference type="Proteomes" id="UP000066480">
    <property type="component" value="Chromosome"/>
</dbReference>
<gene>
    <name evidence="2" type="ORF">VV02_19805</name>
</gene>
<dbReference type="KEGG" id="lmoi:VV02_19805"/>
<dbReference type="Pfam" id="PF00717">
    <property type="entry name" value="Peptidase_S24"/>
    <property type="match status" value="1"/>
</dbReference>
<dbReference type="EMBL" id="CP011112">
    <property type="protein sequence ID" value="AKU17566.1"/>
    <property type="molecule type" value="Genomic_DNA"/>
</dbReference>
<reference evidence="2 3" key="1">
    <citation type="submission" date="2015-03" db="EMBL/GenBank/DDBJ databases">
        <title>Luteipulveratus halotolerans sp. nov., a novel actinobacterium (Dermacoccaceae) from Sarawak, Malaysia.</title>
        <authorList>
            <person name="Juboi H."/>
            <person name="Basik A."/>
            <person name="Shamsul S.S."/>
            <person name="Arnold P."/>
            <person name="Schmitt E.K."/>
            <person name="Sanglier J.-J."/>
            <person name="Yeo T."/>
        </authorList>
    </citation>
    <scope>NUCLEOTIDE SEQUENCE [LARGE SCALE GENOMIC DNA]</scope>
    <source>
        <strain evidence="2 3">MN07-A0370</strain>
    </source>
</reference>
<dbReference type="InterPro" id="IPR015927">
    <property type="entry name" value="Peptidase_S24_S26A/B/C"/>
</dbReference>
<feature type="domain" description="Peptidase S24/S26A/S26B/S26C" evidence="1">
    <location>
        <begin position="6"/>
        <end position="74"/>
    </location>
</feature>
<evidence type="ECO:0000259" key="1">
    <source>
        <dbReference type="Pfam" id="PF00717"/>
    </source>
</evidence>
<organism evidence="2 3">
    <name type="scientific">Luteipulveratus mongoliensis</name>
    <dbReference type="NCBI Taxonomy" id="571913"/>
    <lineage>
        <taxon>Bacteria</taxon>
        <taxon>Bacillati</taxon>
        <taxon>Actinomycetota</taxon>
        <taxon>Actinomycetes</taxon>
        <taxon>Micrococcales</taxon>
        <taxon>Dermacoccaceae</taxon>
        <taxon>Luteipulveratus</taxon>
    </lineage>
</organism>
<dbReference type="AlphaFoldDB" id="A0A0K1JLH6"/>
<evidence type="ECO:0000313" key="3">
    <source>
        <dbReference type="Proteomes" id="UP000066480"/>
    </source>
</evidence>
<dbReference type="STRING" id="571913.VV02_19805"/>
<dbReference type="InterPro" id="IPR036286">
    <property type="entry name" value="LexA/Signal_pep-like_sf"/>
</dbReference>
<proteinExistence type="predicted"/>